<name>A0A0D9XU86_9ORYZ</name>
<dbReference type="AlphaFoldDB" id="A0A0D9XU86"/>
<reference evidence="2" key="2">
    <citation type="submission" date="2013-12" db="EMBL/GenBank/DDBJ databases">
        <authorList>
            <person name="Yu Y."/>
            <person name="Lee S."/>
            <person name="de Baynast K."/>
            <person name="Wissotski M."/>
            <person name="Liu L."/>
            <person name="Talag J."/>
            <person name="Goicoechea J."/>
            <person name="Angelova A."/>
            <person name="Jetty R."/>
            <person name="Kudrna D."/>
            <person name="Golser W."/>
            <person name="Rivera L."/>
            <person name="Zhang J."/>
            <person name="Wing R."/>
        </authorList>
    </citation>
    <scope>NUCLEOTIDE SEQUENCE</scope>
</reference>
<evidence type="ECO:0000313" key="2">
    <source>
        <dbReference type="Proteomes" id="UP000032180"/>
    </source>
</evidence>
<dbReference type="Proteomes" id="UP000032180">
    <property type="component" value="Chromosome 11"/>
</dbReference>
<dbReference type="HOGENOM" id="CLU_1973703_0_0_1"/>
<keyword evidence="2" id="KW-1185">Reference proteome</keyword>
<reference evidence="1 2" key="1">
    <citation type="submission" date="2012-08" db="EMBL/GenBank/DDBJ databases">
        <title>Oryza genome evolution.</title>
        <authorList>
            <person name="Wing R.A."/>
        </authorList>
    </citation>
    <scope>NUCLEOTIDE SEQUENCE</scope>
</reference>
<reference evidence="1" key="3">
    <citation type="submission" date="2015-04" db="UniProtKB">
        <authorList>
            <consortium name="EnsemblPlants"/>
        </authorList>
    </citation>
    <scope>IDENTIFICATION</scope>
</reference>
<accession>A0A0D9XU86</accession>
<protein>
    <submittedName>
        <fullName evidence="1">Uncharacterized protein</fullName>
    </submittedName>
</protein>
<dbReference type="EnsemblPlants" id="LPERR11G16300.2">
    <property type="protein sequence ID" value="LPERR11G16300.2"/>
    <property type="gene ID" value="LPERR11G16300"/>
</dbReference>
<dbReference type="Gramene" id="LPERR11G16300.2">
    <property type="protein sequence ID" value="LPERR11G16300.2"/>
    <property type="gene ID" value="LPERR11G16300"/>
</dbReference>
<organism evidence="1 2">
    <name type="scientific">Leersia perrieri</name>
    <dbReference type="NCBI Taxonomy" id="77586"/>
    <lineage>
        <taxon>Eukaryota</taxon>
        <taxon>Viridiplantae</taxon>
        <taxon>Streptophyta</taxon>
        <taxon>Embryophyta</taxon>
        <taxon>Tracheophyta</taxon>
        <taxon>Spermatophyta</taxon>
        <taxon>Magnoliopsida</taxon>
        <taxon>Liliopsida</taxon>
        <taxon>Poales</taxon>
        <taxon>Poaceae</taxon>
        <taxon>BOP clade</taxon>
        <taxon>Oryzoideae</taxon>
        <taxon>Oryzeae</taxon>
        <taxon>Oryzinae</taxon>
        <taxon>Leersia</taxon>
    </lineage>
</organism>
<proteinExistence type="predicted"/>
<sequence>MSSPLPAKCSRYLDALVFAAKWRRNPDQNLAKSSQSPTLSAAYAVISCFPSLAPIRISLSSFSCSFLPNATLVFLGSSILCMILSYTSCKDLHLWRVNEATFVSRRTSLKTLSATRPVSGTSDLVSR</sequence>
<evidence type="ECO:0000313" key="1">
    <source>
        <dbReference type="EnsemblPlants" id="LPERR11G16300.2"/>
    </source>
</evidence>